<dbReference type="Proteomes" id="UP001162480">
    <property type="component" value="Chromosome 12"/>
</dbReference>
<gene>
    <name evidence="1" type="ORF">OCTVUL_1B015109</name>
</gene>
<proteinExistence type="predicted"/>
<keyword evidence="2" id="KW-1185">Reference proteome</keyword>
<accession>A0AA36F9Q6</accession>
<name>A0AA36F9Q6_OCTVU</name>
<sequence length="146" mass="16923">MPRQSVREMNPSENIFLPILKVTVATSYKFAYNLKLFMIRTLGAFMVFVTQSVEDRVKKVNDFKNVIVIVPSKSHVEVKYKHNLVVCIHFKPSYKYSRNINADAFSFKIENIEQQLNTVKSNKTCTIAIDTLFTYTFATELRITDV</sequence>
<reference evidence="1" key="1">
    <citation type="submission" date="2023-08" db="EMBL/GenBank/DDBJ databases">
        <authorList>
            <person name="Alioto T."/>
            <person name="Alioto T."/>
            <person name="Gomez Garrido J."/>
        </authorList>
    </citation>
    <scope>NUCLEOTIDE SEQUENCE</scope>
</reference>
<dbReference type="AlphaFoldDB" id="A0AA36F9Q6"/>
<protein>
    <submittedName>
        <fullName evidence="1">Uncharacterized protein</fullName>
    </submittedName>
</protein>
<dbReference type="EMBL" id="OX597825">
    <property type="protein sequence ID" value="CAI9731076.1"/>
    <property type="molecule type" value="Genomic_DNA"/>
</dbReference>
<evidence type="ECO:0000313" key="1">
    <source>
        <dbReference type="EMBL" id="CAI9731076.1"/>
    </source>
</evidence>
<evidence type="ECO:0000313" key="2">
    <source>
        <dbReference type="Proteomes" id="UP001162480"/>
    </source>
</evidence>
<organism evidence="1 2">
    <name type="scientific">Octopus vulgaris</name>
    <name type="common">Common octopus</name>
    <dbReference type="NCBI Taxonomy" id="6645"/>
    <lineage>
        <taxon>Eukaryota</taxon>
        <taxon>Metazoa</taxon>
        <taxon>Spiralia</taxon>
        <taxon>Lophotrochozoa</taxon>
        <taxon>Mollusca</taxon>
        <taxon>Cephalopoda</taxon>
        <taxon>Coleoidea</taxon>
        <taxon>Octopodiformes</taxon>
        <taxon>Octopoda</taxon>
        <taxon>Incirrata</taxon>
        <taxon>Octopodidae</taxon>
        <taxon>Octopus</taxon>
    </lineage>
</organism>